<name>A0A9P7V485_9AGAR</name>
<sequence>MLTSTTGMTQPSPASPDSSPPDHNKGSSDDNELEYEQPLSLSFLSLKGQRAHEHDRQIQKQARDFAQMRARKGRDYSLSSSGRVGWLPIPSYFGYKTSSSSAPPPSEVILGLANDSVAHVEDWVEHGFGSPPTEIRRDQPRSFCYGKEAKLADLVTPVRKPRKRRETDFEFVPHIRSVIVLDDIVQMKDVSVVDEPWEHVGEDEKPTYANVVANSVPDHPL</sequence>
<reference evidence="2" key="1">
    <citation type="journal article" date="2021" name="Genome Biol. Evol.">
        <title>The assembled and annotated genome of the fairy-ring fungus Marasmius oreades.</title>
        <authorList>
            <person name="Hiltunen M."/>
            <person name="Ament-Velasquez S.L."/>
            <person name="Johannesson H."/>
        </authorList>
    </citation>
    <scope>NUCLEOTIDE SEQUENCE</scope>
    <source>
        <strain evidence="2">03SP1</strain>
    </source>
</reference>
<evidence type="ECO:0000313" key="3">
    <source>
        <dbReference type="Proteomes" id="UP001049176"/>
    </source>
</evidence>
<evidence type="ECO:0000313" key="2">
    <source>
        <dbReference type="EMBL" id="KAG7100056.1"/>
    </source>
</evidence>
<dbReference type="EMBL" id="CM032181">
    <property type="protein sequence ID" value="KAG7100056.1"/>
    <property type="molecule type" value="Genomic_DNA"/>
</dbReference>
<organism evidence="2 3">
    <name type="scientific">Marasmius oreades</name>
    <name type="common">fairy-ring Marasmius</name>
    <dbReference type="NCBI Taxonomy" id="181124"/>
    <lineage>
        <taxon>Eukaryota</taxon>
        <taxon>Fungi</taxon>
        <taxon>Dikarya</taxon>
        <taxon>Basidiomycota</taxon>
        <taxon>Agaricomycotina</taxon>
        <taxon>Agaricomycetes</taxon>
        <taxon>Agaricomycetidae</taxon>
        <taxon>Agaricales</taxon>
        <taxon>Marasmiineae</taxon>
        <taxon>Marasmiaceae</taxon>
        <taxon>Marasmius</taxon>
    </lineage>
</organism>
<gene>
    <name evidence="2" type="ORF">E1B28_001841</name>
</gene>
<dbReference type="OrthoDB" id="3245714at2759"/>
<dbReference type="RefSeq" id="XP_043016526.1">
    <property type="nucleotide sequence ID" value="XM_043147812.1"/>
</dbReference>
<dbReference type="Proteomes" id="UP001049176">
    <property type="component" value="Chromosome 1"/>
</dbReference>
<dbReference type="GeneID" id="66070917"/>
<protein>
    <submittedName>
        <fullName evidence="2">Uncharacterized protein</fullName>
    </submittedName>
</protein>
<accession>A0A9P7V485</accession>
<feature type="compositionally biased region" description="Basic and acidic residues" evidence="1">
    <location>
        <begin position="50"/>
        <end position="63"/>
    </location>
</feature>
<proteinExistence type="predicted"/>
<feature type="compositionally biased region" description="Polar residues" evidence="1">
    <location>
        <begin position="1"/>
        <end position="10"/>
    </location>
</feature>
<keyword evidence="3" id="KW-1185">Reference proteome</keyword>
<feature type="region of interest" description="Disordered" evidence="1">
    <location>
        <begin position="1"/>
        <end position="79"/>
    </location>
</feature>
<dbReference type="KEGG" id="more:E1B28_001841"/>
<dbReference type="AlphaFoldDB" id="A0A9P7V485"/>
<evidence type="ECO:0000256" key="1">
    <source>
        <dbReference type="SAM" id="MobiDB-lite"/>
    </source>
</evidence>
<comment type="caution">
    <text evidence="2">The sequence shown here is derived from an EMBL/GenBank/DDBJ whole genome shotgun (WGS) entry which is preliminary data.</text>
</comment>